<evidence type="ECO:0000313" key="1">
    <source>
        <dbReference type="EMBL" id="KAG5853434.1"/>
    </source>
</evidence>
<proteinExistence type="predicted"/>
<comment type="caution">
    <text evidence="1">The sequence shown here is derived from an EMBL/GenBank/DDBJ whole genome shotgun (WGS) entry which is preliminary data.</text>
</comment>
<accession>A0A9D3MR41</accession>
<reference evidence="1" key="1">
    <citation type="submission" date="2021-01" db="EMBL/GenBank/DDBJ databases">
        <title>A chromosome-scale assembly of European eel, Anguilla anguilla.</title>
        <authorList>
            <person name="Henkel C."/>
            <person name="Jong-Raadsen S.A."/>
            <person name="Dufour S."/>
            <person name="Weltzien F.-A."/>
            <person name="Palstra A.P."/>
            <person name="Pelster B."/>
            <person name="Spaink H.P."/>
            <person name="Van Den Thillart G.E."/>
            <person name="Jansen H."/>
            <person name="Zahm M."/>
            <person name="Klopp C."/>
            <person name="Cedric C."/>
            <person name="Louis A."/>
            <person name="Berthelot C."/>
            <person name="Parey E."/>
            <person name="Roest Crollius H."/>
            <person name="Montfort J."/>
            <person name="Robinson-Rechavi M."/>
            <person name="Bucao C."/>
            <person name="Bouchez O."/>
            <person name="Gislard M."/>
            <person name="Lluch J."/>
            <person name="Milhes M."/>
            <person name="Lampietro C."/>
            <person name="Lopez Roques C."/>
            <person name="Donnadieu C."/>
            <person name="Braasch I."/>
            <person name="Desvignes T."/>
            <person name="Postlethwait J."/>
            <person name="Bobe J."/>
            <person name="Guiguen Y."/>
            <person name="Dirks R."/>
        </authorList>
    </citation>
    <scope>NUCLEOTIDE SEQUENCE</scope>
    <source>
        <strain evidence="1">Tag_6206</strain>
        <tissue evidence="1">Liver</tissue>
    </source>
</reference>
<protein>
    <submittedName>
        <fullName evidence="1">Uncharacterized protein</fullName>
    </submittedName>
</protein>
<dbReference type="AlphaFoldDB" id="A0A9D3MR41"/>
<name>A0A9D3MR41_ANGAN</name>
<feature type="non-terminal residue" evidence="1">
    <location>
        <position position="1"/>
    </location>
</feature>
<organism evidence="1 2">
    <name type="scientific">Anguilla anguilla</name>
    <name type="common">European freshwater eel</name>
    <name type="synonym">Muraena anguilla</name>
    <dbReference type="NCBI Taxonomy" id="7936"/>
    <lineage>
        <taxon>Eukaryota</taxon>
        <taxon>Metazoa</taxon>
        <taxon>Chordata</taxon>
        <taxon>Craniata</taxon>
        <taxon>Vertebrata</taxon>
        <taxon>Euteleostomi</taxon>
        <taxon>Actinopterygii</taxon>
        <taxon>Neopterygii</taxon>
        <taxon>Teleostei</taxon>
        <taxon>Anguilliformes</taxon>
        <taxon>Anguillidae</taxon>
        <taxon>Anguilla</taxon>
    </lineage>
</organism>
<sequence length="78" mass="8958">MATVSTGTVAEFETPDHRVPTAHIDQCLNETLTRVDVRQGRHRSTDARTLWSETDARTLWSETDARTLWSETDARTLW</sequence>
<gene>
    <name evidence="1" type="ORF">ANANG_G00073370</name>
</gene>
<evidence type="ECO:0000313" key="2">
    <source>
        <dbReference type="Proteomes" id="UP001044222"/>
    </source>
</evidence>
<keyword evidence="2" id="KW-1185">Reference proteome</keyword>
<dbReference type="EMBL" id="JAFIRN010000003">
    <property type="protein sequence ID" value="KAG5853434.1"/>
    <property type="molecule type" value="Genomic_DNA"/>
</dbReference>
<dbReference type="Proteomes" id="UP001044222">
    <property type="component" value="Unassembled WGS sequence"/>
</dbReference>